<evidence type="ECO:0000259" key="1">
    <source>
        <dbReference type="Pfam" id="PF12680"/>
    </source>
</evidence>
<organism evidence="2 3">
    <name type="scientific">Bradyrhizobium elkanii</name>
    <dbReference type="NCBI Taxonomy" id="29448"/>
    <lineage>
        <taxon>Bacteria</taxon>
        <taxon>Pseudomonadati</taxon>
        <taxon>Pseudomonadota</taxon>
        <taxon>Alphaproteobacteria</taxon>
        <taxon>Hyphomicrobiales</taxon>
        <taxon>Nitrobacteraceae</taxon>
        <taxon>Bradyrhizobium</taxon>
    </lineage>
</organism>
<evidence type="ECO:0000313" key="3">
    <source>
        <dbReference type="Proteomes" id="UP000305095"/>
    </source>
</evidence>
<dbReference type="EMBL" id="SZZP01000008">
    <property type="protein sequence ID" value="TKV80837.1"/>
    <property type="molecule type" value="Genomic_DNA"/>
</dbReference>
<name>A0A4U6RZW2_BRAEL</name>
<gene>
    <name evidence="2" type="ORF">FDV58_15660</name>
</gene>
<protein>
    <submittedName>
        <fullName evidence="2">Nuclear transport factor 2 family protein</fullName>
    </submittedName>
</protein>
<proteinExistence type="predicted"/>
<feature type="domain" description="SnoaL-like" evidence="1">
    <location>
        <begin position="21"/>
        <end position="128"/>
    </location>
</feature>
<dbReference type="AlphaFoldDB" id="A0A4U6RZW2"/>
<dbReference type="Proteomes" id="UP000305095">
    <property type="component" value="Unassembled WGS sequence"/>
</dbReference>
<dbReference type="Gene3D" id="3.10.450.50">
    <property type="match status" value="1"/>
</dbReference>
<dbReference type="SUPFAM" id="SSF54427">
    <property type="entry name" value="NTF2-like"/>
    <property type="match status" value="1"/>
</dbReference>
<accession>A0A4U6RZW2</accession>
<evidence type="ECO:0000313" key="2">
    <source>
        <dbReference type="EMBL" id="TKV80837.1"/>
    </source>
</evidence>
<dbReference type="InterPro" id="IPR037401">
    <property type="entry name" value="SnoaL-like"/>
</dbReference>
<comment type="caution">
    <text evidence="2">The sequence shown here is derived from an EMBL/GenBank/DDBJ whole genome shotgun (WGS) entry which is preliminary data.</text>
</comment>
<reference evidence="2 3" key="1">
    <citation type="submission" date="2019-05" db="EMBL/GenBank/DDBJ databases">
        <title>Draft Genome of Bradyrhizobium elkanii strain SEMIA 938, Used in Commercial Inoculants for Lupinus spp. in Brazil.</title>
        <authorList>
            <person name="Hungria M."/>
            <person name="Delamuta J.R.M."/>
            <person name="Ribeiro R.A."/>
            <person name="Nogueira M.A."/>
        </authorList>
    </citation>
    <scope>NUCLEOTIDE SEQUENCE [LARGE SCALE GENOMIC DNA]</scope>
    <source>
        <strain evidence="2 3">Semia 938</strain>
    </source>
</reference>
<dbReference type="InterPro" id="IPR032710">
    <property type="entry name" value="NTF2-like_dom_sf"/>
</dbReference>
<sequence length="154" mass="17713">MKIQFQDKAKMTEHSLWRFSRALHRAINERQLADIEPLLDDEVEWSIYGPIDLFSFFGARRGKAAVLEVIRQIGENLRVHRFDREQIMLGVDSAASMLRYSLTALDSNKPISLRIAHFAQFKAGKLTSFRVLVDSFDLVEQTVGYPIHLPRIAV</sequence>
<dbReference type="Pfam" id="PF12680">
    <property type="entry name" value="SnoaL_2"/>
    <property type="match status" value="1"/>
</dbReference>